<keyword evidence="4" id="KW-1185">Reference proteome</keyword>
<gene>
    <name evidence="3" type="ORF">BCR39DRAFT_574875</name>
</gene>
<dbReference type="SUPFAM" id="SSF56784">
    <property type="entry name" value="HAD-like"/>
    <property type="match status" value="1"/>
</dbReference>
<feature type="region of interest" description="Disordered" evidence="1">
    <location>
        <begin position="631"/>
        <end position="681"/>
    </location>
</feature>
<evidence type="ECO:0000313" key="4">
    <source>
        <dbReference type="Proteomes" id="UP000193986"/>
    </source>
</evidence>
<feature type="compositionally biased region" description="Basic and acidic residues" evidence="1">
    <location>
        <begin position="463"/>
        <end position="481"/>
    </location>
</feature>
<dbReference type="SMART" id="SM00577">
    <property type="entry name" value="CPDc"/>
    <property type="match status" value="1"/>
</dbReference>
<dbReference type="InterPro" id="IPR004274">
    <property type="entry name" value="FCP1_dom"/>
</dbReference>
<name>A0A1Y2B3Y9_9TREE</name>
<evidence type="ECO:0000313" key="3">
    <source>
        <dbReference type="EMBL" id="ORY29553.1"/>
    </source>
</evidence>
<feature type="domain" description="FCP1 homology" evidence="2">
    <location>
        <begin position="125"/>
        <end position="317"/>
    </location>
</feature>
<protein>
    <recommendedName>
        <fullName evidence="2">FCP1 homology domain-containing protein</fullName>
    </recommendedName>
</protein>
<feature type="compositionally biased region" description="Polar residues" evidence="1">
    <location>
        <begin position="525"/>
        <end position="536"/>
    </location>
</feature>
<sequence>MTSGTGDNLPFPTPEAYQAWLNAGQPPIPTHQPVPVQAWSARPNFQPPFPPPAFASTSSYGYGKDQRAYHTAQSPPWQRPAKTPNVFLPSKEYLELSKPVPKVNLLPDNDNGEASTSATVQPLFVPKLLVLDLNGALVYRAKGSSAGRKAHPRPYLGCFLEYVFTPEPDFMYSNDRDSPPRRPWEVFVWSSAQPKNVRGMVEACFGMKWCQGIWNPESEEERRSRERIGEGRLLGVWSRDKMGLNAIDYHNKVQTVKDLQKVHYHLGHPNDPAEPVDRPPYEFDERTTFLIDDSPLKGVHQPWNQLVIPQYDKPEYTASQMAALALSKDPQASDVGMDKILLGVIGILEVTRSIDNIPAWVRGGGLDFESNDGVSNGAEPLNLDKDPTIDSLPSHESFSHWYQTPRILAQWIEQGEKALQRKGIELRHGLDPNSQLARDGTPPRVFAPRYTGSSEIASSPSEFELKAGQRSEVPVRKEKPLVYRRYSPSRPASAEPEEYTPPAKSSELPRRPVDSSVPSAGPSRRNYSTVPTDSWRPSTDEAWRTFRAFDVSLYLNDLADRPSLLDQQQRHRLLEAAAILTILGPSPEDDQRASGAELLELGFSRNLCDKCTMEVGITEAERRNSFVRRKAAEAGMGDGRKSKAKTPKRAKPKGTAATKGAKKTTPAKIGKVAKKKAMTTRASRMKNTNVNAAIATGTNNVPVAGRVPGAGDTDHGRESPQVKIEVKLEPIESSNGHSHHQIIAVPTTTGGSQGTAKRLRDPALYITGDPVDGSGRRHKRRQNVKDERT</sequence>
<dbReference type="Gene3D" id="3.40.50.1000">
    <property type="entry name" value="HAD superfamily/HAD-like"/>
    <property type="match status" value="1"/>
</dbReference>
<feature type="compositionally biased region" description="Low complexity" evidence="1">
    <location>
        <begin position="653"/>
        <end position="670"/>
    </location>
</feature>
<dbReference type="Proteomes" id="UP000193986">
    <property type="component" value="Unassembled WGS sequence"/>
</dbReference>
<accession>A0A1Y2B3Y9</accession>
<feature type="region of interest" description="Disordered" evidence="1">
    <location>
        <begin position="430"/>
        <end position="536"/>
    </location>
</feature>
<dbReference type="STRING" id="71784.A0A1Y2B3Y9"/>
<organism evidence="3 4">
    <name type="scientific">Naematelia encephala</name>
    <dbReference type="NCBI Taxonomy" id="71784"/>
    <lineage>
        <taxon>Eukaryota</taxon>
        <taxon>Fungi</taxon>
        <taxon>Dikarya</taxon>
        <taxon>Basidiomycota</taxon>
        <taxon>Agaricomycotina</taxon>
        <taxon>Tremellomycetes</taxon>
        <taxon>Tremellales</taxon>
        <taxon>Naemateliaceae</taxon>
        <taxon>Naematelia</taxon>
    </lineage>
</organism>
<dbReference type="InterPro" id="IPR023214">
    <property type="entry name" value="HAD_sf"/>
</dbReference>
<dbReference type="PANTHER" id="PTHR12210">
    <property type="entry name" value="DULLARD PROTEIN PHOSPHATASE"/>
    <property type="match status" value="1"/>
</dbReference>
<dbReference type="EMBL" id="MCFC01000025">
    <property type="protein sequence ID" value="ORY29553.1"/>
    <property type="molecule type" value="Genomic_DNA"/>
</dbReference>
<dbReference type="InParanoid" id="A0A1Y2B3Y9"/>
<dbReference type="InterPro" id="IPR050365">
    <property type="entry name" value="TIM50"/>
</dbReference>
<dbReference type="InterPro" id="IPR036412">
    <property type="entry name" value="HAD-like_sf"/>
</dbReference>
<feature type="region of interest" description="Disordered" evidence="1">
    <location>
        <begin position="746"/>
        <end position="789"/>
    </location>
</feature>
<evidence type="ECO:0000256" key="1">
    <source>
        <dbReference type="SAM" id="MobiDB-lite"/>
    </source>
</evidence>
<comment type="caution">
    <text evidence="3">The sequence shown here is derived from an EMBL/GenBank/DDBJ whole genome shotgun (WGS) entry which is preliminary data.</text>
</comment>
<feature type="compositionally biased region" description="Basic residues" evidence="1">
    <location>
        <begin position="642"/>
        <end position="652"/>
    </location>
</feature>
<proteinExistence type="predicted"/>
<reference evidence="3 4" key="1">
    <citation type="submission" date="2016-07" db="EMBL/GenBank/DDBJ databases">
        <title>Pervasive Adenine N6-methylation of Active Genes in Fungi.</title>
        <authorList>
            <consortium name="DOE Joint Genome Institute"/>
            <person name="Mondo S.J."/>
            <person name="Dannebaum R.O."/>
            <person name="Kuo R.C."/>
            <person name="Labutti K."/>
            <person name="Haridas S."/>
            <person name="Kuo A."/>
            <person name="Salamov A."/>
            <person name="Ahrendt S.R."/>
            <person name="Lipzen A."/>
            <person name="Sullivan W."/>
            <person name="Andreopoulos W.B."/>
            <person name="Clum A."/>
            <person name="Lindquist E."/>
            <person name="Daum C."/>
            <person name="Ramamoorthy G.K."/>
            <person name="Gryganskyi A."/>
            <person name="Culley D."/>
            <person name="Magnuson J.K."/>
            <person name="James T.Y."/>
            <person name="O'Malley M.A."/>
            <person name="Stajich J.E."/>
            <person name="Spatafora J.W."/>
            <person name="Visel A."/>
            <person name="Grigoriev I.V."/>
        </authorList>
    </citation>
    <scope>NUCLEOTIDE SEQUENCE [LARGE SCALE GENOMIC DNA]</scope>
    <source>
        <strain evidence="3 4">68-887.2</strain>
    </source>
</reference>
<feature type="compositionally biased region" description="Polar residues" evidence="1">
    <location>
        <begin position="451"/>
        <end position="461"/>
    </location>
</feature>
<dbReference type="OrthoDB" id="1711508at2759"/>
<evidence type="ECO:0000259" key="2">
    <source>
        <dbReference type="SMART" id="SM00577"/>
    </source>
</evidence>
<dbReference type="AlphaFoldDB" id="A0A1Y2B3Y9"/>